<dbReference type="InterPro" id="IPR051533">
    <property type="entry name" value="WaaL-like"/>
</dbReference>
<evidence type="ECO:0000256" key="2">
    <source>
        <dbReference type="ARBA" id="ARBA00022692"/>
    </source>
</evidence>
<reference evidence="7 8" key="1">
    <citation type="submission" date="2018-04" db="EMBL/GenBank/DDBJ databases">
        <title>Methylobacterium sp. PR1016A genome.</title>
        <authorList>
            <person name="Park W."/>
        </authorList>
    </citation>
    <scope>NUCLEOTIDE SEQUENCE [LARGE SCALE GENOMIC DNA]</scope>
    <source>
        <strain evidence="7 8">PR1016A</strain>
        <plasmid evidence="7 8">unnamed1</plasmid>
    </source>
</reference>
<keyword evidence="7" id="KW-0436">Ligase</keyword>
<evidence type="ECO:0000313" key="7">
    <source>
        <dbReference type="EMBL" id="AWB26064.1"/>
    </source>
</evidence>
<feature type="transmembrane region" description="Helical" evidence="5">
    <location>
        <begin position="245"/>
        <end position="273"/>
    </location>
</feature>
<geneLocation type="plasmid" evidence="7 8">
    <name>unnamed1</name>
</geneLocation>
<feature type="transmembrane region" description="Helical" evidence="5">
    <location>
        <begin position="129"/>
        <end position="151"/>
    </location>
</feature>
<dbReference type="OrthoDB" id="4391260at2"/>
<proteinExistence type="predicted"/>
<name>A0A2R4WWZ4_9HYPH</name>
<feature type="domain" description="O-antigen ligase-related" evidence="6">
    <location>
        <begin position="207"/>
        <end position="353"/>
    </location>
</feature>
<keyword evidence="3 5" id="KW-1133">Transmembrane helix</keyword>
<feature type="transmembrane region" description="Helical" evidence="5">
    <location>
        <begin position="12"/>
        <end position="29"/>
    </location>
</feature>
<dbReference type="PANTHER" id="PTHR37422:SF21">
    <property type="entry name" value="EXOQ-LIKE PROTEIN"/>
    <property type="match status" value="1"/>
</dbReference>
<dbReference type="AlphaFoldDB" id="A0A2R4WWZ4"/>
<keyword evidence="2 5" id="KW-0812">Transmembrane</keyword>
<evidence type="ECO:0000256" key="4">
    <source>
        <dbReference type="ARBA" id="ARBA00023136"/>
    </source>
</evidence>
<evidence type="ECO:0000259" key="6">
    <source>
        <dbReference type="Pfam" id="PF04932"/>
    </source>
</evidence>
<dbReference type="KEGG" id="mee:DA075_34920"/>
<feature type="transmembrane region" description="Helical" evidence="5">
    <location>
        <begin position="201"/>
        <end position="217"/>
    </location>
</feature>
<feature type="transmembrane region" description="Helical" evidence="5">
    <location>
        <begin position="49"/>
        <end position="66"/>
    </location>
</feature>
<dbReference type="PANTHER" id="PTHR37422">
    <property type="entry name" value="TEICHURONIC ACID BIOSYNTHESIS PROTEIN TUAE"/>
    <property type="match status" value="1"/>
</dbReference>
<dbReference type="InterPro" id="IPR007016">
    <property type="entry name" value="O-antigen_ligase-rel_domated"/>
</dbReference>
<keyword evidence="8" id="KW-1185">Reference proteome</keyword>
<evidence type="ECO:0000313" key="8">
    <source>
        <dbReference type="Proteomes" id="UP000244755"/>
    </source>
</evidence>
<accession>A0A2R4WWZ4</accession>
<feature type="transmembrane region" description="Helical" evidence="5">
    <location>
        <begin position="180"/>
        <end position="196"/>
    </location>
</feature>
<gene>
    <name evidence="7" type="ORF">DA075_34920</name>
</gene>
<sequence>MDGAPALDIGLLARAGLFVLALLIFWITLEPLKDLSDGALLEPTEAADRFNQVVFLTLFGLSLWALRAGGWRRAAPLLHPAYGAVLGWFLLDCAFAINPGLSLRRLILSAMVMAIVGVLLLLPRSQRQFEAWIGGVAITVVVLCFLAVALVPHLAVHQADAAAEVNLTGSWRGIYDHKSRTGPMMVVFLILGAYLTGRWRLVLGPCLFVLAGTFLAFTGAKQPQALVPFVFAWAWLAGRIRSVPLLLAVCLVPLVLYLTFTVGSAAIPAVAAFNERVMSDPTFTNRTGIWGFALASFLERPLTGYGFMGFWNTEYVRYAVDAARNPWAATASHSHDSYLDLALTTGLPGLALAVWALVVLPILDFARARRDPASRDLALLFFRIWLFAVFLGSMETLFFQRDEAFWVAFLIAVFGLRYLTAYRVRE</sequence>
<feature type="transmembrane region" description="Helical" evidence="5">
    <location>
        <begin position="103"/>
        <end position="122"/>
    </location>
</feature>
<keyword evidence="4 5" id="KW-0472">Membrane</keyword>
<evidence type="ECO:0000256" key="3">
    <source>
        <dbReference type="ARBA" id="ARBA00022989"/>
    </source>
</evidence>
<dbReference type="GO" id="GO:0016874">
    <property type="term" value="F:ligase activity"/>
    <property type="evidence" value="ECO:0007669"/>
    <property type="project" value="UniProtKB-KW"/>
</dbReference>
<dbReference type="EMBL" id="CP028845">
    <property type="protein sequence ID" value="AWB26064.1"/>
    <property type="molecule type" value="Genomic_DNA"/>
</dbReference>
<dbReference type="Pfam" id="PF04932">
    <property type="entry name" value="Wzy_C"/>
    <property type="match status" value="1"/>
</dbReference>
<dbReference type="Proteomes" id="UP000244755">
    <property type="component" value="Plasmid unnamed1"/>
</dbReference>
<protein>
    <submittedName>
        <fullName evidence="7">O-antigen ligase family protein</fullName>
    </submittedName>
</protein>
<feature type="transmembrane region" description="Helical" evidence="5">
    <location>
        <begin position="404"/>
        <end position="420"/>
    </location>
</feature>
<keyword evidence="7" id="KW-0614">Plasmid</keyword>
<comment type="subcellular location">
    <subcellularLocation>
        <location evidence="1">Membrane</location>
        <topology evidence="1">Multi-pass membrane protein</topology>
    </subcellularLocation>
</comment>
<evidence type="ECO:0000256" key="1">
    <source>
        <dbReference type="ARBA" id="ARBA00004141"/>
    </source>
</evidence>
<organism evidence="7 8">
    <name type="scientific">Methylobacterium currus</name>
    <dbReference type="NCBI Taxonomy" id="2051553"/>
    <lineage>
        <taxon>Bacteria</taxon>
        <taxon>Pseudomonadati</taxon>
        <taxon>Pseudomonadota</taxon>
        <taxon>Alphaproteobacteria</taxon>
        <taxon>Hyphomicrobiales</taxon>
        <taxon>Methylobacteriaceae</taxon>
        <taxon>Methylobacterium</taxon>
    </lineage>
</organism>
<dbReference type="GO" id="GO:0016020">
    <property type="term" value="C:membrane"/>
    <property type="evidence" value="ECO:0007669"/>
    <property type="project" value="UniProtKB-SubCell"/>
</dbReference>
<feature type="transmembrane region" description="Helical" evidence="5">
    <location>
        <begin position="377"/>
        <end position="398"/>
    </location>
</feature>
<evidence type="ECO:0000256" key="5">
    <source>
        <dbReference type="SAM" id="Phobius"/>
    </source>
</evidence>
<feature type="transmembrane region" description="Helical" evidence="5">
    <location>
        <begin position="341"/>
        <end position="365"/>
    </location>
</feature>
<feature type="transmembrane region" description="Helical" evidence="5">
    <location>
        <begin position="78"/>
        <end position="97"/>
    </location>
</feature>
<dbReference type="RefSeq" id="WP_099957635.1">
    <property type="nucleotide sequence ID" value="NZ_CP028845.1"/>
</dbReference>